<comment type="caution">
    <text evidence="1">The sequence shown here is derived from an EMBL/GenBank/DDBJ whole genome shotgun (WGS) entry which is preliminary data.</text>
</comment>
<evidence type="ECO:0000313" key="1">
    <source>
        <dbReference type="EMBL" id="GFR23342.1"/>
    </source>
</evidence>
<accession>A0A8X6HGH4</accession>
<dbReference type="AlphaFoldDB" id="A0A8X6HGH4"/>
<sequence>MLELLKSETKYRVSATKEAKILTHVRDFSMNDFLTAKYGALKNHLIEYFQEMLNHKKEFLLQELIFRRHGPKNNVICFSKFSQPPSQKSVDAMFAAKI</sequence>
<name>A0A8X6HGH4_TRICU</name>
<gene>
    <name evidence="1" type="ORF">TNCT_366851</name>
</gene>
<protein>
    <submittedName>
        <fullName evidence="1">Uncharacterized protein</fullName>
    </submittedName>
</protein>
<organism evidence="1 2">
    <name type="scientific">Trichonephila clavata</name>
    <name type="common">Joro spider</name>
    <name type="synonym">Nephila clavata</name>
    <dbReference type="NCBI Taxonomy" id="2740835"/>
    <lineage>
        <taxon>Eukaryota</taxon>
        <taxon>Metazoa</taxon>
        <taxon>Ecdysozoa</taxon>
        <taxon>Arthropoda</taxon>
        <taxon>Chelicerata</taxon>
        <taxon>Arachnida</taxon>
        <taxon>Araneae</taxon>
        <taxon>Araneomorphae</taxon>
        <taxon>Entelegynae</taxon>
        <taxon>Araneoidea</taxon>
        <taxon>Nephilidae</taxon>
        <taxon>Trichonephila</taxon>
    </lineage>
</organism>
<keyword evidence="2" id="KW-1185">Reference proteome</keyword>
<dbReference type="EMBL" id="BMAO01008427">
    <property type="protein sequence ID" value="GFR23342.1"/>
    <property type="molecule type" value="Genomic_DNA"/>
</dbReference>
<reference evidence="1" key="1">
    <citation type="submission" date="2020-07" db="EMBL/GenBank/DDBJ databases">
        <title>Multicomponent nature underlies the extraordinary mechanical properties of spider dragline silk.</title>
        <authorList>
            <person name="Kono N."/>
            <person name="Nakamura H."/>
            <person name="Mori M."/>
            <person name="Yoshida Y."/>
            <person name="Ohtoshi R."/>
            <person name="Malay A.D."/>
            <person name="Moran D.A.P."/>
            <person name="Tomita M."/>
            <person name="Numata K."/>
            <person name="Arakawa K."/>
        </authorList>
    </citation>
    <scope>NUCLEOTIDE SEQUENCE</scope>
</reference>
<evidence type="ECO:0000313" key="2">
    <source>
        <dbReference type="Proteomes" id="UP000887116"/>
    </source>
</evidence>
<dbReference type="Proteomes" id="UP000887116">
    <property type="component" value="Unassembled WGS sequence"/>
</dbReference>
<proteinExistence type="predicted"/>